<keyword evidence="1" id="KW-1133">Transmembrane helix</keyword>
<keyword evidence="1" id="KW-0472">Membrane</keyword>
<dbReference type="Proteomes" id="UP000254737">
    <property type="component" value="Unassembled WGS sequence"/>
</dbReference>
<accession>A0A376GFK1</accession>
<dbReference type="OrthoDB" id="9179901at2"/>
<sequence>MVKIIILIVAIIVLFAFMLFSIYKVFIKKQKGYKSSIFISLFLCIALSIFTIYLTVTKTYNKIVNEGDDFIVNVSSKTGDLTGRSATSFGKSTYDGVEKTLKNEAFISDPLKNKGVEMGKILNTNPNTLEIYLIFNKDFNGDILVKIKDMNNQEIGRSKLNLNKKEGEAGYIQFNFSELTTIETQSKIYIE</sequence>
<dbReference type="EMBL" id="UFXS01000001">
    <property type="protein sequence ID" value="STD59635.1"/>
    <property type="molecule type" value="Genomic_DNA"/>
</dbReference>
<evidence type="ECO:0000256" key="1">
    <source>
        <dbReference type="SAM" id="Phobius"/>
    </source>
</evidence>
<gene>
    <name evidence="2" type="ORF">NCTC13456_03302</name>
</gene>
<protein>
    <submittedName>
        <fullName evidence="2">Uncharacterized protein</fullName>
    </submittedName>
</protein>
<reference evidence="2 3" key="1">
    <citation type="submission" date="2018-06" db="EMBL/GenBank/DDBJ databases">
        <authorList>
            <consortium name="Pathogen Informatics"/>
            <person name="Doyle S."/>
        </authorList>
    </citation>
    <scope>NUCLEOTIDE SEQUENCE [LARGE SCALE GENOMIC DNA]</scope>
    <source>
        <strain evidence="2 3">NCTC13456</strain>
    </source>
</reference>
<feature type="transmembrane region" description="Helical" evidence="1">
    <location>
        <begin position="38"/>
        <end position="56"/>
    </location>
</feature>
<proteinExistence type="predicted"/>
<name>A0A376GFK1_9FLAO</name>
<dbReference type="RefSeq" id="WP_147280022.1">
    <property type="nucleotide sequence ID" value="NZ_JSYQ01000007.1"/>
</dbReference>
<evidence type="ECO:0000313" key="3">
    <source>
        <dbReference type="Proteomes" id="UP000254737"/>
    </source>
</evidence>
<feature type="transmembrane region" description="Helical" evidence="1">
    <location>
        <begin position="6"/>
        <end position="26"/>
    </location>
</feature>
<evidence type="ECO:0000313" key="2">
    <source>
        <dbReference type="EMBL" id="STD59635.1"/>
    </source>
</evidence>
<keyword evidence="1" id="KW-0812">Transmembrane</keyword>
<organism evidence="2 3">
    <name type="scientific">Empedobacter falsenii</name>
    <dbReference type="NCBI Taxonomy" id="343874"/>
    <lineage>
        <taxon>Bacteria</taxon>
        <taxon>Pseudomonadati</taxon>
        <taxon>Bacteroidota</taxon>
        <taxon>Flavobacteriia</taxon>
        <taxon>Flavobacteriales</taxon>
        <taxon>Weeksellaceae</taxon>
        <taxon>Empedobacter</taxon>
    </lineage>
</organism>
<dbReference type="AlphaFoldDB" id="A0A376GFK1"/>